<gene>
    <name evidence="1" type="ORF">GS397_07015</name>
</gene>
<dbReference type="RefSeq" id="WP_159366045.1">
    <property type="nucleotide sequence ID" value="NZ_CP047218.1"/>
</dbReference>
<protein>
    <submittedName>
        <fullName evidence="1">Uncharacterized protein</fullName>
    </submittedName>
</protein>
<accession>A0A6P1GEL9</accession>
<evidence type="ECO:0000313" key="2">
    <source>
        <dbReference type="Proteomes" id="UP000464086"/>
    </source>
</evidence>
<name>A0A6P1GEL9_SPHYA</name>
<reference evidence="1 2" key="1">
    <citation type="submission" date="2019-12" db="EMBL/GenBank/DDBJ databases">
        <title>Functional and genomic insights into the Sphingobium yanoikuyae YC-JY1, a bacterium efficiently degrading bisphenol A.</title>
        <authorList>
            <person name="Jia Y."/>
            <person name="Li X."/>
            <person name="Wang J."/>
            <person name="Eltoukhy A."/>
            <person name="Lamraoui I."/>
            <person name="Yan Y."/>
        </authorList>
    </citation>
    <scope>NUCLEOTIDE SEQUENCE [LARGE SCALE GENOMIC DNA]</scope>
    <source>
        <strain evidence="1 2">YC-JY1</strain>
    </source>
</reference>
<organism evidence="1 2">
    <name type="scientific">Sphingobium yanoikuyae</name>
    <name type="common">Sphingomonas yanoikuyae</name>
    <dbReference type="NCBI Taxonomy" id="13690"/>
    <lineage>
        <taxon>Bacteria</taxon>
        <taxon>Pseudomonadati</taxon>
        <taxon>Pseudomonadota</taxon>
        <taxon>Alphaproteobacteria</taxon>
        <taxon>Sphingomonadales</taxon>
        <taxon>Sphingomonadaceae</taxon>
        <taxon>Sphingobium</taxon>
    </lineage>
</organism>
<dbReference type="EMBL" id="CP047218">
    <property type="protein sequence ID" value="QHD66820.1"/>
    <property type="molecule type" value="Genomic_DNA"/>
</dbReference>
<dbReference type="Proteomes" id="UP000464086">
    <property type="component" value="Chromosome"/>
</dbReference>
<sequence>MAVVICAPRAFVVQSSNNSTTAPATNLNLDHPSMVWRSSNLSSVQITVQLPAGSWDTVCLSGTNLRATDTIRIRAAATAAATTSAPTYDSTAVPAFSGAANGGGNTSLVLTPSVRTETFIRIDITSTGNPATYVEARRLIIGKRIEEDGIDLNAEHTFEDNSQRTEYRNFETVDPYDTKTSWKFSIGYVKEASYWSNWFPLLRDVGTKKGLLFIPDSQSVYLQSEAVFGRITSSAKGSPVSSDYYKLELYVREI</sequence>
<evidence type="ECO:0000313" key="1">
    <source>
        <dbReference type="EMBL" id="QHD66820.1"/>
    </source>
</evidence>
<proteinExistence type="predicted"/>
<dbReference type="AlphaFoldDB" id="A0A6P1GEL9"/>